<comment type="caution">
    <text evidence="1">The sequence shown here is derived from an EMBL/GenBank/DDBJ whole genome shotgun (WGS) entry which is preliminary data.</text>
</comment>
<evidence type="ECO:0000313" key="2">
    <source>
        <dbReference type="Proteomes" id="UP000729701"/>
    </source>
</evidence>
<reference evidence="1" key="1">
    <citation type="submission" date="2021-05" db="EMBL/GenBank/DDBJ databases">
        <authorList>
            <person name="Pietrasiak N."/>
            <person name="Ward R."/>
            <person name="Stajich J.E."/>
            <person name="Kurbessoian T."/>
        </authorList>
    </citation>
    <scope>NUCLEOTIDE SEQUENCE</scope>
    <source>
        <strain evidence="1">GSE-NOS-MK-12-04C</strain>
    </source>
</reference>
<gene>
    <name evidence="1" type="ORF">KME60_23710</name>
</gene>
<dbReference type="Proteomes" id="UP000729701">
    <property type="component" value="Unassembled WGS sequence"/>
</dbReference>
<dbReference type="EMBL" id="JAHHGZ010000029">
    <property type="protein sequence ID" value="MBW4670338.1"/>
    <property type="molecule type" value="Genomic_DNA"/>
</dbReference>
<dbReference type="AlphaFoldDB" id="A0A951QQY8"/>
<proteinExistence type="predicted"/>
<sequence length="78" mass="8809">MAKAILNQILVQLKSLEMVELQQLNQAVQDCLNSQITSEQAAFHQALLESGLVKQIKMPSLRKPTERRLVEIQGQPIE</sequence>
<evidence type="ECO:0000313" key="1">
    <source>
        <dbReference type="EMBL" id="MBW4670338.1"/>
    </source>
</evidence>
<protein>
    <submittedName>
        <fullName evidence="1">Uncharacterized protein</fullName>
    </submittedName>
</protein>
<accession>A0A951QQY8</accession>
<organism evidence="1 2">
    <name type="scientific">Cyanomargarita calcarea GSE-NOS-MK-12-04C</name>
    <dbReference type="NCBI Taxonomy" id="2839659"/>
    <lineage>
        <taxon>Bacteria</taxon>
        <taxon>Bacillati</taxon>
        <taxon>Cyanobacteriota</taxon>
        <taxon>Cyanophyceae</taxon>
        <taxon>Nostocales</taxon>
        <taxon>Cyanomargaritaceae</taxon>
        <taxon>Cyanomargarita</taxon>
    </lineage>
</organism>
<reference evidence="1" key="2">
    <citation type="journal article" date="2022" name="Microbiol. Resour. Announc.">
        <title>Metagenome Sequencing to Explore Phylogenomics of Terrestrial Cyanobacteria.</title>
        <authorList>
            <person name="Ward R.D."/>
            <person name="Stajich J.E."/>
            <person name="Johansen J.R."/>
            <person name="Huntemann M."/>
            <person name="Clum A."/>
            <person name="Foster B."/>
            <person name="Foster B."/>
            <person name="Roux S."/>
            <person name="Palaniappan K."/>
            <person name="Varghese N."/>
            <person name="Mukherjee S."/>
            <person name="Reddy T.B.K."/>
            <person name="Daum C."/>
            <person name="Copeland A."/>
            <person name="Chen I.A."/>
            <person name="Ivanova N.N."/>
            <person name="Kyrpides N.C."/>
            <person name="Shapiro N."/>
            <person name="Eloe-Fadrosh E.A."/>
            <person name="Pietrasiak N."/>
        </authorList>
    </citation>
    <scope>NUCLEOTIDE SEQUENCE</scope>
    <source>
        <strain evidence="1">GSE-NOS-MK-12-04C</strain>
    </source>
</reference>
<name>A0A951QQY8_9CYAN</name>